<protein>
    <submittedName>
        <fullName evidence="1">Uncharacterized protein</fullName>
    </submittedName>
</protein>
<name>A0A0B1TBV1_OESDE</name>
<dbReference type="EMBL" id="KN551104">
    <property type="protein sequence ID" value="KHJ92825.1"/>
    <property type="molecule type" value="Genomic_DNA"/>
</dbReference>
<reference evidence="1 2" key="1">
    <citation type="submission" date="2014-03" db="EMBL/GenBank/DDBJ databases">
        <title>Draft genome of the hookworm Oesophagostomum dentatum.</title>
        <authorList>
            <person name="Mitreva M."/>
        </authorList>
    </citation>
    <scope>NUCLEOTIDE SEQUENCE [LARGE SCALE GENOMIC DNA]</scope>
    <source>
        <strain evidence="1 2">OD-Hann</strain>
    </source>
</reference>
<dbReference type="OrthoDB" id="185373at2759"/>
<organism evidence="1 2">
    <name type="scientific">Oesophagostomum dentatum</name>
    <name type="common">Nodular worm</name>
    <dbReference type="NCBI Taxonomy" id="61180"/>
    <lineage>
        <taxon>Eukaryota</taxon>
        <taxon>Metazoa</taxon>
        <taxon>Ecdysozoa</taxon>
        <taxon>Nematoda</taxon>
        <taxon>Chromadorea</taxon>
        <taxon>Rhabditida</taxon>
        <taxon>Rhabditina</taxon>
        <taxon>Rhabditomorpha</taxon>
        <taxon>Strongyloidea</taxon>
        <taxon>Strongylidae</taxon>
        <taxon>Oesophagostomum</taxon>
    </lineage>
</organism>
<accession>A0A0B1TBV1</accession>
<evidence type="ECO:0000313" key="1">
    <source>
        <dbReference type="EMBL" id="KHJ92825.1"/>
    </source>
</evidence>
<dbReference type="Proteomes" id="UP000053660">
    <property type="component" value="Unassembled WGS sequence"/>
</dbReference>
<evidence type="ECO:0000313" key="2">
    <source>
        <dbReference type="Proteomes" id="UP000053660"/>
    </source>
</evidence>
<proteinExistence type="predicted"/>
<keyword evidence="2" id="KW-1185">Reference proteome</keyword>
<dbReference type="AlphaFoldDB" id="A0A0B1TBV1"/>
<sequence length="142" mass="16493">MSVLKGVFDVVKRAHGKEVAFLDLAMVLLEERRTDRALKLLDTPQLKISPGKLEYFIRRAVDNNRPDVLRGLFIGFCKNDKASTVGLNRLLLQLCRMYYKVNDYSALESLQEEIERSSFPLEQEIRTVFENLRRRKMALNST</sequence>
<gene>
    <name evidence="1" type="ORF">OESDEN_07278</name>
</gene>